<name>A0A6P2CHY7_9NOCA</name>
<gene>
    <name evidence="3" type="ORF">DW322_15505</name>
</gene>
<dbReference type="RefSeq" id="WP_010836193.1">
    <property type="nucleotide sequence ID" value="NZ_QRCM01000001.1"/>
</dbReference>
<organism evidence="3 4">
    <name type="scientific">Rhodococcus rhodnii</name>
    <dbReference type="NCBI Taxonomy" id="38312"/>
    <lineage>
        <taxon>Bacteria</taxon>
        <taxon>Bacillati</taxon>
        <taxon>Actinomycetota</taxon>
        <taxon>Actinomycetes</taxon>
        <taxon>Mycobacteriales</taxon>
        <taxon>Nocardiaceae</taxon>
        <taxon>Rhodococcus</taxon>
    </lineage>
</organism>
<keyword evidence="2" id="KW-0472">Membrane</keyword>
<reference evidence="3 4" key="1">
    <citation type="submission" date="2018-07" db="EMBL/GenBank/DDBJ databases">
        <title>Genome sequence of Rhodococcus rhodnii ATCC 35071 from Rhodnius prolixus.</title>
        <authorList>
            <person name="Patel V."/>
            <person name="Vogel K.J."/>
        </authorList>
    </citation>
    <scope>NUCLEOTIDE SEQUENCE [LARGE SCALE GENOMIC DNA]</scope>
    <source>
        <strain evidence="3 4">ATCC 35071</strain>
    </source>
</reference>
<sequence length="90" mass="9008">MTPPPRRLSYAVLAISALGAAMAVLVVVALVLVLVQPGPVAGLAIGLGGIALAIVAMGVVSVRMTRRAFPDDGDPGPASDEPGTRGPQRP</sequence>
<proteinExistence type="predicted"/>
<keyword evidence="2" id="KW-1133">Transmembrane helix</keyword>
<dbReference type="Proteomes" id="UP000471120">
    <property type="component" value="Unassembled WGS sequence"/>
</dbReference>
<comment type="caution">
    <text evidence="3">The sequence shown here is derived from an EMBL/GenBank/DDBJ whole genome shotgun (WGS) entry which is preliminary data.</text>
</comment>
<evidence type="ECO:0000313" key="3">
    <source>
        <dbReference type="EMBL" id="TXG91361.1"/>
    </source>
</evidence>
<dbReference type="EMBL" id="QRCM01000001">
    <property type="protein sequence ID" value="TXG91361.1"/>
    <property type="molecule type" value="Genomic_DNA"/>
</dbReference>
<keyword evidence="2" id="KW-0812">Transmembrane</keyword>
<feature type="region of interest" description="Disordered" evidence="1">
    <location>
        <begin position="67"/>
        <end position="90"/>
    </location>
</feature>
<evidence type="ECO:0000256" key="1">
    <source>
        <dbReference type="SAM" id="MobiDB-lite"/>
    </source>
</evidence>
<protein>
    <submittedName>
        <fullName evidence="3">Uncharacterized protein</fullName>
    </submittedName>
</protein>
<feature type="transmembrane region" description="Helical" evidence="2">
    <location>
        <begin position="40"/>
        <end position="60"/>
    </location>
</feature>
<evidence type="ECO:0000313" key="4">
    <source>
        <dbReference type="Proteomes" id="UP000471120"/>
    </source>
</evidence>
<dbReference type="AlphaFoldDB" id="A0A6P2CHY7"/>
<accession>A0A6P2CHY7</accession>
<feature type="transmembrane region" description="Helical" evidence="2">
    <location>
        <begin position="12"/>
        <end position="34"/>
    </location>
</feature>
<evidence type="ECO:0000256" key="2">
    <source>
        <dbReference type="SAM" id="Phobius"/>
    </source>
</evidence>